<evidence type="ECO:0000313" key="3">
    <source>
        <dbReference type="Proteomes" id="UP000663929"/>
    </source>
</evidence>
<feature type="region of interest" description="Disordered" evidence="1">
    <location>
        <begin position="770"/>
        <end position="807"/>
    </location>
</feature>
<dbReference type="KEGG" id="scor:J3U87_30200"/>
<protein>
    <submittedName>
        <fullName evidence="2">Uncharacterized protein</fullName>
    </submittedName>
</protein>
<gene>
    <name evidence="2" type="ORF">J3U87_30200</name>
</gene>
<evidence type="ECO:0000313" key="2">
    <source>
        <dbReference type="EMBL" id="QTD49875.1"/>
    </source>
</evidence>
<evidence type="ECO:0000256" key="1">
    <source>
        <dbReference type="SAM" id="MobiDB-lite"/>
    </source>
</evidence>
<dbReference type="Proteomes" id="UP000663929">
    <property type="component" value="Chromosome"/>
</dbReference>
<proteinExistence type="predicted"/>
<keyword evidence="3" id="KW-1185">Reference proteome</keyword>
<dbReference type="AlphaFoldDB" id="A0A8A4TTL3"/>
<name>A0A8A4TTL3_SULCO</name>
<accession>A0A8A4TTL3</accession>
<dbReference type="RefSeq" id="WP_237379507.1">
    <property type="nucleotide sequence ID" value="NZ_CP071793.1"/>
</dbReference>
<organism evidence="2 3">
    <name type="scientific">Sulfidibacter corallicola</name>
    <dbReference type="NCBI Taxonomy" id="2818388"/>
    <lineage>
        <taxon>Bacteria</taxon>
        <taxon>Pseudomonadati</taxon>
        <taxon>Acidobacteriota</taxon>
        <taxon>Holophagae</taxon>
        <taxon>Acanthopleuribacterales</taxon>
        <taxon>Acanthopleuribacteraceae</taxon>
        <taxon>Sulfidibacter</taxon>
    </lineage>
</organism>
<sequence>MKFKAYVEQFPADLFSLRYYLPPAGGELPHCPFYCFEFYPEHSGRDQRRVLLALYPDNQSEDWAFIHIWLDPQRPDYRVFLHPDFPQSDHAEALLGLIVEDLKEDPSFLHGLQEHFRLFRSEVTGRTYNGRQFFDPQPGWQIDTRVPDKVPAVDRDHEVDPLLWLRRLGGKVNQLRGLIQQTEDQLLDGPLHTLLGDDADVVTQGDADFHEARPPASPEDMLHELDLIVEEMAKGLQSRQSPPILNQAAERFLERHHIAPLLLLELMQREYPQGDAQPGIRYQLIYFLFCESLHKLCYALDRHWRWAAPVQEQLIARIADSILVPHVGQVLQQDVMEALRDSNLEWDDEIIEATQNLADYYNRFSGKDSYEEMEAVLQDMEDHGLEDAYAVAEILIPQLKMVPIDGQVSILEYLAHYKSEVMCEVVGLMCLHSDPQVRRYLPSILDAAMAAGKVSPVTFRRLIMLRNWLPIVERSELDRTIKALRMARLDIPGLVPGRLLHIYASLIDGSGSQGFWLAIHHEGRYVMGHILVKQDRGIQDVWCSQFNSAEALAEEMNLVKNQITFWKVDRVYLDLVIRHQIGVGHGHRKVPPPELMRLAEYLGEKGWDPRLCEPSDLIREHIPALPKRLRDPAKWASLVNQNPNWLIGSGLQETWFDDDEMVETVLHAKIGKPRQWLEHLEEATEVLLHHIFEPNRRLWMERFLWTALWLRYHRPKPKAMWSQFLIHAGVILDGMPLGDLAAMGTILIQTLYSVYYRSVNEPAAAEDRLHLDSLPDPVQPAPVPTKSGEELEPPGNLVPFNRGRGGT</sequence>
<dbReference type="EMBL" id="CP071793">
    <property type="protein sequence ID" value="QTD49875.1"/>
    <property type="molecule type" value="Genomic_DNA"/>
</dbReference>
<reference evidence="2" key="1">
    <citation type="submission" date="2021-03" db="EMBL/GenBank/DDBJ databases">
        <title>Acanthopleuribacteraceae sp. M133.</title>
        <authorList>
            <person name="Wang G."/>
        </authorList>
    </citation>
    <scope>NUCLEOTIDE SEQUENCE</scope>
    <source>
        <strain evidence="2">M133</strain>
    </source>
</reference>